<dbReference type="RefSeq" id="WP_275978242.1">
    <property type="nucleotide sequence ID" value="NZ_JAMZDZ010000001.1"/>
</dbReference>
<sequence>MIAFGGIQDCTAQFPDVPEADLRAAAAAGACAALGVQVLGQA</sequence>
<name>A0ABV8LGW6_9ACTN</name>
<reference evidence="2" key="1">
    <citation type="journal article" date="2019" name="Int. J. Syst. Evol. Microbiol.">
        <title>The Global Catalogue of Microorganisms (GCM) 10K type strain sequencing project: providing services to taxonomists for standard genome sequencing and annotation.</title>
        <authorList>
            <consortium name="The Broad Institute Genomics Platform"/>
            <consortium name="The Broad Institute Genome Sequencing Center for Infectious Disease"/>
            <person name="Wu L."/>
            <person name="Ma J."/>
        </authorList>
    </citation>
    <scope>NUCLEOTIDE SEQUENCE [LARGE SCALE GENOMIC DNA]</scope>
    <source>
        <strain evidence="2">CGMCC 4.7289</strain>
    </source>
</reference>
<evidence type="ECO:0000313" key="2">
    <source>
        <dbReference type="Proteomes" id="UP001595816"/>
    </source>
</evidence>
<proteinExistence type="predicted"/>
<dbReference type="Proteomes" id="UP001595816">
    <property type="component" value="Unassembled WGS sequence"/>
</dbReference>
<dbReference type="EMBL" id="JBHSAY010000004">
    <property type="protein sequence ID" value="MFC4130009.1"/>
    <property type="molecule type" value="Genomic_DNA"/>
</dbReference>
<accession>A0ABV8LGW6</accession>
<evidence type="ECO:0000313" key="1">
    <source>
        <dbReference type="EMBL" id="MFC4130009.1"/>
    </source>
</evidence>
<gene>
    <name evidence="1" type="ORF">ACFOZ4_05260</name>
</gene>
<protein>
    <submittedName>
        <fullName evidence="1">Uncharacterized protein</fullName>
    </submittedName>
</protein>
<keyword evidence="2" id="KW-1185">Reference proteome</keyword>
<comment type="caution">
    <text evidence="1">The sequence shown here is derived from an EMBL/GenBank/DDBJ whole genome shotgun (WGS) entry which is preliminary data.</text>
</comment>
<organism evidence="1 2">
    <name type="scientific">Hamadaea flava</name>
    <dbReference type="NCBI Taxonomy" id="1742688"/>
    <lineage>
        <taxon>Bacteria</taxon>
        <taxon>Bacillati</taxon>
        <taxon>Actinomycetota</taxon>
        <taxon>Actinomycetes</taxon>
        <taxon>Micromonosporales</taxon>
        <taxon>Micromonosporaceae</taxon>
        <taxon>Hamadaea</taxon>
    </lineage>
</organism>